<dbReference type="EMBL" id="JANPWB010000010">
    <property type="protein sequence ID" value="KAJ1135653.1"/>
    <property type="molecule type" value="Genomic_DNA"/>
</dbReference>
<gene>
    <name evidence="1" type="ORF">NDU88_002091</name>
</gene>
<keyword evidence="2" id="KW-1185">Reference proteome</keyword>
<evidence type="ECO:0000313" key="1">
    <source>
        <dbReference type="EMBL" id="KAJ1135653.1"/>
    </source>
</evidence>
<name>A0AAV7Q5Q8_PLEWA</name>
<dbReference type="Proteomes" id="UP001066276">
    <property type="component" value="Chromosome 6"/>
</dbReference>
<protein>
    <submittedName>
        <fullName evidence="1">Uncharacterized protein</fullName>
    </submittedName>
</protein>
<sequence>MCDWGHGRGKRKESLCLIGIKLIAEAVRGGPVVSQGRESQRRHEHRLECGRRSDMCIASPKLPLQHEQREMRLLRGSSGTWGRLPRQQCYVREPPPVPDTLALHALR</sequence>
<comment type="caution">
    <text evidence="1">The sequence shown here is derived from an EMBL/GenBank/DDBJ whole genome shotgun (WGS) entry which is preliminary data.</text>
</comment>
<proteinExistence type="predicted"/>
<dbReference type="AlphaFoldDB" id="A0AAV7Q5Q8"/>
<organism evidence="1 2">
    <name type="scientific">Pleurodeles waltl</name>
    <name type="common">Iberian ribbed newt</name>
    <dbReference type="NCBI Taxonomy" id="8319"/>
    <lineage>
        <taxon>Eukaryota</taxon>
        <taxon>Metazoa</taxon>
        <taxon>Chordata</taxon>
        <taxon>Craniata</taxon>
        <taxon>Vertebrata</taxon>
        <taxon>Euteleostomi</taxon>
        <taxon>Amphibia</taxon>
        <taxon>Batrachia</taxon>
        <taxon>Caudata</taxon>
        <taxon>Salamandroidea</taxon>
        <taxon>Salamandridae</taxon>
        <taxon>Pleurodelinae</taxon>
        <taxon>Pleurodeles</taxon>
    </lineage>
</organism>
<accession>A0AAV7Q5Q8</accession>
<reference evidence="1" key="1">
    <citation type="journal article" date="2022" name="bioRxiv">
        <title>Sequencing and chromosome-scale assembly of the giantPleurodeles waltlgenome.</title>
        <authorList>
            <person name="Brown T."/>
            <person name="Elewa A."/>
            <person name="Iarovenko S."/>
            <person name="Subramanian E."/>
            <person name="Araus A.J."/>
            <person name="Petzold A."/>
            <person name="Susuki M."/>
            <person name="Suzuki K.-i.T."/>
            <person name="Hayashi T."/>
            <person name="Toyoda A."/>
            <person name="Oliveira C."/>
            <person name="Osipova E."/>
            <person name="Leigh N.D."/>
            <person name="Simon A."/>
            <person name="Yun M.H."/>
        </authorList>
    </citation>
    <scope>NUCLEOTIDE SEQUENCE</scope>
    <source>
        <strain evidence="1">20211129_DDA</strain>
        <tissue evidence="1">Liver</tissue>
    </source>
</reference>
<evidence type="ECO:0000313" key="2">
    <source>
        <dbReference type="Proteomes" id="UP001066276"/>
    </source>
</evidence>